<evidence type="ECO:0000313" key="2">
    <source>
        <dbReference type="Proteomes" id="UP000324222"/>
    </source>
</evidence>
<dbReference type="EMBL" id="VSRR010002274">
    <property type="protein sequence ID" value="MPC30542.1"/>
    <property type="molecule type" value="Genomic_DNA"/>
</dbReference>
<reference evidence="1 2" key="1">
    <citation type="submission" date="2019-05" db="EMBL/GenBank/DDBJ databases">
        <title>Another draft genome of Portunus trituberculatus and its Hox gene families provides insights of decapod evolution.</title>
        <authorList>
            <person name="Jeong J.-H."/>
            <person name="Song I."/>
            <person name="Kim S."/>
            <person name="Choi T."/>
            <person name="Kim D."/>
            <person name="Ryu S."/>
            <person name="Kim W."/>
        </authorList>
    </citation>
    <scope>NUCLEOTIDE SEQUENCE [LARGE SCALE GENOMIC DNA]</scope>
    <source>
        <tissue evidence="1">Muscle</tissue>
    </source>
</reference>
<protein>
    <submittedName>
        <fullName evidence="1">Uncharacterized protein</fullName>
    </submittedName>
</protein>
<name>A0A5B7E951_PORTR</name>
<keyword evidence="2" id="KW-1185">Reference proteome</keyword>
<proteinExistence type="predicted"/>
<dbReference type="AlphaFoldDB" id="A0A5B7E951"/>
<accession>A0A5B7E951</accession>
<comment type="caution">
    <text evidence="1">The sequence shown here is derived from an EMBL/GenBank/DDBJ whole genome shotgun (WGS) entry which is preliminary data.</text>
</comment>
<evidence type="ECO:0000313" key="1">
    <source>
        <dbReference type="EMBL" id="MPC30542.1"/>
    </source>
</evidence>
<organism evidence="1 2">
    <name type="scientific">Portunus trituberculatus</name>
    <name type="common">Swimming crab</name>
    <name type="synonym">Neptunus trituberculatus</name>
    <dbReference type="NCBI Taxonomy" id="210409"/>
    <lineage>
        <taxon>Eukaryota</taxon>
        <taxon>Metazoa</taxon>
        <taxon>Ecdysozoa</taxon>
        <taxon>Arthropoda</taxon>
        <taxon>Crustacea</taxon>
        <taxon>Multicrustacea</taxon>
        <taxon>Malacostraca</taxon>
        <taxon>Eumalacostraca</taxon>
        <taxon>Eucarida</taxon>
        <taxon>Decapoda</taxon>
        <taxon>Pleocyemata</taxon>
        <taxon>Brachyura</taxon>
        <taxon>Eubrachyura</taxon>
        <taxon>Portunoidea</taxon>
        <taxon>Portunidae</taxon>
        <taxon>Portuninae</taxon>
        <taxon>Portunus</taxon>
    </lineage>
</organism>
<dbReference type="Proteomes" id="UP000324222">
    <property type="component" value="Unassembled WGS sequence"/>
</dbReference>
<sequence length="33" mass="4088">MSRKWYTNLKVEMCPSTEGTIFRGQRYQLRFYP</sequence>
<gene>
    <name evidence="1" type="ORF">E2C01_023809</name>
</gene>